<dbReference type="EMBL" id="CAXAJV020001293">
    <property type="protein sequence ID" value="CAL7944779.1"/>
    <property type="molecule type" value="Genomic_DNA"/>
</dbReference>
<dbReference type="Proteomes" id="UP001642520">
    <property type="component" value="Unassembled WGS sequence"/>
</dbReference>
<comment type="caution">
    <text evidence="1">The sequence shown here is derived from an EMBL/GenBank/DDBJ whole genome shotgun (WGS) entry which is preliminary data.</text>
</comment>
<dbReference type="Pfam" id="PF05742">
    <property type="entry name" value="TANGO2"/>
    <property type="match status" value="1"/>
</dbReference>
<evidence type="ECO:0000313" key="2">
    <source>
        <dbReference type="Proteomes" id="UP001642520"/>
    </source>
</evidence>
<proteinExistence type="predicted"/>
<dbReference type="PANTHER" id="PTHR17985:SF8">
    <property type="entry name" value="TRANSPORT AND GOLGI ORGANIZATION PROTEIN 2 HOMOLOG"/>
    <property type="match status" value="1"/>
</dbReference>
<sequence length="275" mass="30877">MCILFIYRNPDANSESYRLILISNRDEDFKRPALPAHYWENHPECLGGTDMEPGREGGTWLGVSLTGKAGVVLNLSNEASSTNIAKQGRGFLVPNFLVSKDSAISYLNKLHKEKQIYNPFVLVLVDLQNADITYLSSSQTSTGPVSSEGSILGFGNSGLDVPFKKVEAGKEIFKNIVKNVTVSKQTKLIEELLTFLKSKDMHLPDAELKKRYPTKYKELSSIFVVTDGYCTRTHSIILVNGKNEITFVEETLMADSTWKRQIFNYKLSCKLITFF</sequence>
<name>A0ABP1NUQ6_XYLVO</name>
<protein>
    <submittedName>
        <fullName evidence="1">Uncharacterized protein</fullName>
    </submittedName>
</protein>
<dbReference type="PANTHER" id="PTHR17985">
    <property type="entry name" value="SER/THR-RICH PROTEIN T10 IN DGCR REGION"/>
    <property type="match status" value="1"/>
</dbReference>
<gene>
    <name evidence="1" type="ORF">XYLVIOL_LOCUS6843</name>
</gene>
<reference evidence="1 2" key="1">
    <citation type="submission" date="2024-08" db="EMBL/GenBank/DDBJ databases">
        <authorList>
            <person name="Will J Nash"/>
            <person name="Angela Man"/>
            <person name="Seanna McTaggart"/>
            <person name="Kendall Baker"/>
            <person name="Tom Barker"/>
            <person name="Leah Catchpole"/>
            <person name="Alex Durrant"/>
            <person name="Karim Gharbi"/>
            <person name="Naomi Irish"/>
            <person name="Gemy Kaithakottil"/>
            <person name="Debby Ku"/>
            <person name="Aaliyah Providence"/>
            <person name="Felix Shaw"/>
            <person name="David Swarbreck"/>
            <person name="Chris Watkins"/>
            <person name="Ann M. McCartney"/>
            <person name="Giulio Formenti"/>
            <person name="Alice Mouton"/>
            <person name="Noel Vella"/>
            <person name="Bjorn M von Reumont"/>
            <person name="Adriana Vella"/>
            <person name="Wilfried Haerty"/>
        </authorList>
    </citation>
    <scope>NUCLEOTIDE SEQUENCE [LARGE SCALE GENOMIC DNA]</scope>
</reference>
<organism evidence="1 2">
    <name type="scientific">Xylocopa violacea</name>
    <name type="common">Violet carpenter bee</name>
    <name type="synonym">Apis violacea</name>
    <dbReference type="NCBI Taxonomy" id="135666"/>
    <lineage>
        <taxon>Eukaryota</taxon>
        <taxon>Metazoa</taxon>
        <taxon>Ecdysozoa</taxon>
        <taxon>Arthropoda</taxon>
        <taxon>Hexapoda</taxon>
        <taxon>Insecta</taxon>
        <taxon>Pterygota</taxon>
        <taxon>Neoptera</taxon>
        <taxon>Endopterygota</taxon>
        <taxon>Hymenoptera</taxon>
        <taxon>Apocrita</taxon>
        <taxon>Aculeata</taxon>
        <taxon>Apoidea</taxon>
        <taxon>Anthophila</taxon>
        <taxon>Apidae</taxon>
        <taxon>Xylocopa</taxon>
        <taxon>Xylocopa</taxon>
    </lineage>
</organism>
<dbReference type="InterPro" id="IPR008551">
    <property type="entry name" value="TANGO2"/>
</dbReference>
<keyword evidence="2" id="KW-1185">Reference proteome</keyword>
<accession>A0ABP1NUQ6</accession>
<evidence type="ECO:0000313" key="1">
    <source>
        <dbReference type="EMBL" id="CAL7944779.1"/>
    </source>
</evidence>